<name>A0A9D2UJG6_9BACT</name>
<feature type="domain" description="CCDC81-like prokaryotic HU" evidence="2">
    <location>
        <begin position="2"/>
        <end position="60"/>
    </location>
</feature>
<dbReference type="AlphaFoldDB" id="A0A9D2UJG6"/>
<dbReference type="Proteomes" id="UP000787625">
    <property type="component" value="Unassembled WGS sequence"/>
</dbReference>
<keyword evidence="1" id="KW-1133">Transmembrane helix</keyword>
<keyword evidence="1" id="KW-0472">Membrane</keyword>
<gene>
    <name evidence="4" type="ORF">IAA93_07515</name>
</gene>
<feature type="domain" description="CCDC81-like prokaryotic HU" evidence="3">
    <location>
        <begin position="61"/>
        <end position="121"/>
    </location>
</feature>
<reference evidence="4" key="2">
    <citation type="submission" date="2021-04" db="EMBL/GenBank/DDBJ databases">
        <authorList>
            <person name="Gilroy R."/>
        </authorList>
    </citation>
    <scope>NUCLEOTIDE SEQUENCE</scope>
    <source>
        <strain evidence="4">MalCec1-1739</strain>
    </source>
</reference>
<protein>
    <recommendedName>
        <fullName evidence="6">SPOR domain-containing protein</fullName>
    </recommendedName>
</protein>
<feature type="transmembrane region" description="Helical" evidence="1">
    <location>
        <begin position="166"/>
        <end position="186"/>
    </location>
</feature>
<evidence type="ECO:0000259" key="3">
    <source>
        <dbReference type="Pfam" id="PF18175"/>
    </source>
</evidence>
<accession>A0A9D2UJG6</accession>
<dbReference type="InterPro" id="IPR041268">
    <property type="entry name" value="HU-CCDC81_bac_2"/>
</dbReference>
<reference evidence="4" key="1">
    <citation type="journal article" date="2021" name="PeerJ">
        <title>Extensive microbial diversity within the chicken gut microbiome revealed by metagenomics and culture.</title>
        <authorList>
            <person name="Gilroy R."/>
            <person name="Ravi A."/>
            <person name="Getino M."/>
            <person name="Pursley I."/>
            <person name="Horton D.L."/>
            <person name="Alikhan N.F."/>
            <person name="Baker D."/>
            <person name="Gharbi K."/>
            <person name="Hall N."/>
            <person name="Watson M."/>
            <person name="Adriaenssens E.M."/>
            <person name="Foster-Nyarko E."/>
            <person name="Jarju S."/>
            <person name="Secka A."/>
            <person name="Antonio M."/>
            <person name="Oren A."/>
            <person name="Chaudhuri R.R."/>
            <person name="La Ragione R."/>
            <person name="Hildebrand F."/>
            <person name="Pallen M.J."/>
        </authorList>
    </citation>
    <scope>NUCLEOTIDE SEQUENCE</scope>
    <source>
        <strain evidence="4">MalCec1-1739</strain>
    </source>
</reference>
<evidence type="ECO:0000259" key="2">
    <source>
        <dbReference type="Pfam" id="PF18174"/>
    </source>
</evidence>
<keyword evidence="1" id="KW-0812">Transmembrane</keyword>
<sequence>MMSKISSYILQLVIDNGYAIIPGIGGFVANQGTPSIDKASGHIGCPTVDVTFSREMRLNDGLLIQKFMVCDEMSYPAAKRVVEAASSQMSERLNEGANVVIEGIGVLSMDMRGDIRFTAERQLPNMSAWGLGALDMPLLVNLKKAAETVETQGTDVRHHTPHRLTVWNYMQYAAACIIALIIYFSFSEPIDNYSVRRYDNYASIVPTSAIMDMTGTHDEVKVISTSSDDEAHITEPQPVKAKEPAVTAATKHGIDNNGRYCIIVASLPGGTDPQQTIDSFVAKGFKGTFAVRGEGRTRICIAAYDTMSEAVNMLRQVVENPACTDAWILTRQAE</sequence>
<proteinExistence type="predicted"/>
<dbReference type="EMBL" id="DWUP01000176">
    <property type="protein sequence ID" value="HJD53554.1"/>
    <property type="molecule type" value="Genomic_DNA"/>
</dbReference>
<evidence type="ECO:0000256" key="1">
    <source>
        <dbReference type="SAM" id="Phobius"/>
    </source>
</evidence>
<evidence type="ECO:0000313" key="4">
    <source>
        <dbReference type="EMBL" id="HJD53554.1"/>
    </source>
</evidence>
<dbReference type="Pfam" id="PF18175">
    <property type="entry name" value="HU-CCDC81_bac_2"/>
    <property type="match status" value="1"/>
</dbReference>
<dbReference type="Pfam" id="PF18174">
    <property type="entry name" value="HU-CCDC81_bac_1"/>
    <property type="match status" value="1"/>
</dbReference>
<evidence type="ECO:0008006" key="6">
    <source>
        <dbReference type="Google" id="ProtNLM"/>
    </source>
</evidence>
<organism evidence="4 5">
    <name type="scientific">Candidatus Avibacteroides avistercoris</name>
    <dbReference type="NCBI Taxonomy" id="2840690"/>
    <lineage>
        <taxon>Bacteria</taxon>
        <taxon>Pseudomonadati</taxon>
        <taxon>Bacteroidota</taxon>
        <taxon>Bacteroidia</taxon>
        <taxon>Bacteroidales</taxon>
        <taxon>Bacteroidaceae</taxon>
        <taxon>Bacteroidaceae incertae sedis</taxon>
        <taxon>Candidatus Avibacteroides</taxon>
    </lineage>
</organism>
<dbReference type="InterPro" id="IPR040495">
    <property type="entry name" value="HU-CCDC81_bac_1"/>
</dbReference>
<comment type="caution">
    <text evidence="4">The sequence shown here is derived from an EMBL/GenBank/DDBJ whole genome shotgun (WGS) entry which is preliminary data.</text>
</comment>
<evidence type="ECO:0000313" key="5">
    <source>
        <dbReference type="Proteomes" id="UP000787625"/>
    </source>
</evidence>